<reference evidence="6 7" key="1">
    <citation type="submission" date="2023-02" db="EMBL/GenBank/DDBJ databases">
        <title>Pseudomonas chrutzelriedensis sp. nov., a potently antifungal strain isolated from moss.</title>
        <authorList>
            <person name="Schnyder A."/>
            <person name="Kalawong R."/>
            <person name="Eberl L."/>
            <person name="Agnoli K."/>
        </authorList>
    </citation>
    <scope>NUCLEOTIDE SEQUENCE [LARGE SCALE GENOMIC DNA]</scope>
    <source>
        <strain evidence="6 7">681</strain>
    </source>
</reference>
<evidence type="ECO:0000256" key="3">
    <source>
        <dbReference type="ARBA" id="ARBA00023274"/>
    </source>
</evidence>
<keyword evidence="2 5" id="KW-0689">Ribosomal protein</keyword>
<evidence type="ECO:0000256" key="5">
    <source>
        <dbReference type="HAMAP-Rule" id="MF_00374"/>
    </source>
</evidence>
<accession>A0ABT6QN18</accession>
<evidence type="ECO:0000313" key="6">
    <source>
        <dbReference type="EMBL" id="MDI2592282.1"/>
    </source>
</evidence>
<proteinExistence type="inferred from homology"/>
<dbReference type="SUPFAM" id="SSF46561">
    <property type="entry name" value="Ribosomal protein L29 (L29p)"/>
    <property type="match status" value="1"/>
</dbReference>
<organism evidence="6 7">
    <name type="scientific">Pseudomonas fungipugnans</name>
    <dbReference type="NCBI Taxonomy" id="3024217"/>
    <lineage>
        <taxon>Bacteria</taxon>
        <taxon>Pseudomonadati</taxon>
        <taxon>Pseudomonadota</taxon>
        <taxon>Gammaproteobacteria</taxon>
        <taxon>Pseudomonadales</taxon>
        <taxon>Pseudomonadaceae</taxon>
        <taxon>Pseudomonas</taxon>
    </lineage>
</organism>
<dbReference type="Gene3D" id="6.10.140.1970">
    <property type="match status" value="1"/>
</dbReference>
<name>A0ABT6QN18_9PSED</name>
<sequence length="63" mass="7301">MKAKELREQTAEQLNERKLGLLRDQFNLRMQKATGQLGQSHLLRQVKRDIARVETVLTQQAGK</sequence>
<dbReference type="RefSeq" id="WP_259496973.1">
    <property type="nucleotide sequence ID" value="NZ_JARBWL010000001.1"/>
</dbReference>
<keyword evidence="7" id="KW-1185">Reference proteome</keyword>
<dbReference type="InterPro" id="IPR050063">
    <property type="entry name" value="Ribosomal_protein_uL29"/>
</dbReference>
<protein>
    <recommendedName>
        <fullName evidence="4 5">Large ribosomal subunit protein uL29</fullName>
    </recommendedName>
</protein>
<dbReference type="InterPro" id="IPR036049">
    <property type="entry name" value="Ribosomal_uL29_sf"/>
</dbReference>
<gene>
    <name evidence="5 6" type="primary">rpmC</name>
    <name evidence="6" type="ORF">POF45_12710</name>
</gene>
<dbReference type="PANTHER" id="PTHR10916">
    <property type="entry name" value="60S RIBOSOMAL PROTEIN L35/50S RIBOSOMAL PROTEIN L29"/>
    <property type="match status" value="1"/>
</dbReference>
<dbReference type="CDD" id="cd00427">
    <property type="entry name" value="Ribosomal_L29_HIP"/>
    <property type="match status" value="1"/>
</dbReference>
<dbReference type="GO" id="GO:0005840">
    <property type="term" value="C:ribosome"/>
    <property type="evidence" value="ECO:0007669"/>
    <property type="project" value="UniProtKB-KW"/>
</dbReference>
<dbReference type="HAMAP" id="MF_00374">
    <property type="entry name" value="Ribosomal_uL29"/>
    <property type="match status" value="1"/>
</dbReference>
<comment type="caution">
    <text evidence="6">The sequence shown here is derived from an EMBL/GenBank/DDBJ whole genome shotgun (WGS) entry which is preliminary data.</text>
</comment>
<keyword evidence="3 5" id="KW-0687">Ribonucleoprotein</keyword>
<evidence type="ECO:0000256" key="1">
    <source>
        <dbReference type="ARBA" id="ARBA00009254"/>
    </source>
</evidence>
<evidence type="ECO:0000313" key="7">
    <source>
        <dbReference type="Proteomes" id="UP001159100"/>
    </source>
</evidence>
<dbReference type="InterPro" id="IPR018254">
    <property type="entry name" value="Ribosomal_uL29_CS"/>
</dbReference>
<dbReference type="PANTHER" id="PTHR10916:SF0">
    <property type="entry name" value="LARGE RIBOSOMAL SUBUNIT PROTEIN UL29C"/>
    <property type="match status" value="1"/>
</dbReference>
<evidence type="ECO:0000256" key="2">
    <source>
        <dbReference type="ARBA" id="ARBA00022980"/>
    </source>
</evidence>
<comment type="similarity">
    <text evidence="1 5">Belongs to the universal ribosomal protein uL29 family.</text>
</comment>
<dbReference type="Proteomes" id="UP001159100">
    <property type="component" value="Unassembled WGS sequence"/>
</dbReference>
<dbReference type="NCBIfam" id="TIGR00012">
    <property type="entry name" value="L29"/>
    <property type="match status" value="1"/>
</dbReference>
<dbReference type="InterPro" id="IPR001854">
    <property type="entry name" value="Ribosomal_uL29"/>
</dbReference>
<dbReference type="PROSITE" id="PS00579">
    <property type="entry name" value="RIBOSOMAL_L29"/>
    <property type="match status" value="1"/>
</dbReference>
<dbReference type="EMBL" id="JARBWL010000001">
    <property type="protein sequence ID" value="MDI2592282.1"/>
    <property type="molecule type" value="Genomic_DNA"/>
</dbReference>
<evidence type="ECO:0000256" key="4">
    <source>
        <dbReference type="ARBA" id="ARBA00035204"/>
    </source>
</evidence>
<dbReference type="Pfam" id="PF00831">
    <property type="entry name" value="Ribosomal_L29"/>
    <property type="match status" value="1"/>
</dbReference>